<dbReference type="Proteomes" id="UP001209878">
    <property type="component" value="Unassembled WGS sequence"/>
</dbReference>
<feature type="region of interest" description="Disordered" evidence="2">
    <location>
        <begin position="205"/>
        <end position="234"/>
    </location>
</feature>
<evidence type="ECO:0000256" key="2">
    <source>
        <dbReference type="SAM" id="MobiDB-lite"/>
    </source>
</evidence>
<feature type="coiled-coil region" evidence="1">
    <location>
        <begin position="470"/>
        <end position="501"/>
    </location>
</feature>
<keyword evidence="4" id="KW-1185">Reference proteome</keyword>
<organism evidence="3 4">
    <name type="scientific">Ridgeia piscesae</name>
    <name type="common">Tubeworm</name>
    <dbReference type="NCBI Taxonomy" id="27915"/>
    <lineage>
        <taxon>Eukaryota</taxon>
        <taxon>Metazoa</taxon>
        <taxon>Spiralia</taxon>
        <taxon>Lophotrochozoa</taxon>
        <taxon>Annelida</taxon>
        <taxon>Polychaeta</taxon>
        <taxon>Sedentaria</taxon>
        <taxon>Canalipalpata</taxon>
        <taxon>Sabellida</taxon>
        <taxon>Siboglinidae</taxon>
        <taxon>Ridgeia</taxon>
    </lineage>
</organism>
<dbReference type="Pfam" id="PF08238">
    <property type="entry name" value="Sel1"/>
    <property type="match status" value="5"/>
</dbReference>
<evidence type="ECO:0000313" key="3">
    <source>
        <dbReference type="EMBL" id="KAK2176742.1"/>
    </source>
</evidence>
<dbReference type="AlphaFoldDB" id="A0AAD9KSL6"/>
<protein>
    <submittedName>
        <fullName evidence="3">Uncharacterized protein</fullName>
    </submittedName>
</protein>
<accession>A0AAD9KSL6</accession>
<name>A0AAD9KSL6_RIDPI</name>
<dbReference type="PANTHER" id="PTHR45011:SF1">
    <property type="entry name" value="DAP3-BINDING CELL DEATH ENHANCER 1"/>
    <property type="match status" value="1"/>
</dbReference>
<gene>
    <name evidence="3" type="ORF">NP493_643g03051</name>
</gene>
<sequence length="636" mass="70893">MRKYYPRFSRWPRTSDEKIPDCPVAVTAETVLNNVTTINKDTLASRSTQTYTGHPTAEQATDQVTGIIQVKVNNTRSSIPPSSRDVVAEDTENDQSVTYTDGTEAEDGSKGCFCGDAGTNDGTKRHWKRWQRDFRHDFWAGLREPFGFVEAMGWSTTLILGLNLCYLWQPDSERKTWSQQLYRVAHSMNHDSTLTARRNILDNGQQASGKVETSVPKSCDDKKSSSTPLQSKEVEKDALAEAAEEWLKLTRTYTNMTRNSEATLLAKAGRYRDAFQLWCMAAEAGYDKAHYNVALCYEQGKGTKTDLSKVMVMAICHYKMAATAGHSKAKFNLAVLQQQGQGGLQNDPQQVMGLLQEAAEGGLKQAQTQLGVLYTAEETRDWTKASRWFERAAEQNDSMAQYYLGICYERGWGVERDLAKAAEMYSLASQRGHAGAECSLASLYARGLGGLPRDRKLALQLYESSVQGGNEEAEVEVRRLRQLLDEEAKEAELENEELASSGWLAILIFISTLSANHRCQRLCEQLNNNVQVNVSRQARSTSSPSLSDYIRQHLIEFGFSSEFDSTESYFTVPTTFVTKSRKTDNIKAKTTHGGKTVPCFFIGDGDNRNSDDVEQELCYTHLEGGSFGNIAIATGS</sequence>
<dbReference type="InterPro" id="IPR052748">
    <property type="entry name" value="ISR_Activator"/>
</dbReference>
<dbReference type="SUPFAM" id="SSF81901">
    <property type="entry name" value="HCP-like"/>
    <property type="match status" value="1"/>
</dbReference>
<comment type="caution">
    <text evidence="3">The sequence shown here is derived from an EMBL/GenBank/DDBJ whole genome shotgun (WGS) entry which is preliminary data.</text>
</comment>
<evidence type="ECO:0000313" key="4">
    <source>
        <dbReference type="Proteomes" id="UP001209878"/>
    </source>
</evidence>
<dbReference type="SMART" id="SM00671">
    <property type="entry name" value="SEL1"/>
    <property type="match status" value="5"/>
</dbReference>
<feature type="region of interest" description="Disordered" evidence="2">
    <location>
        <begin position="75"/>
        <end position="107"/>
    </location>
</feature>
<dbReference type="Gene3D" id="1.25.40.10">
    <property type="entry name" value="Tetratricopeptide repeat domain"/>
    <property type="match status" value="2"/>
</dbReference>
<dbReference type="InterPro" id="IPR011990">
    <property type="entry name" value="TPR-like_helical_dom_sf"/>
</dbReference>
<reference evidence="3" key="1">
    <citation type="journal article" date="2023" name="Mol. Biol. Evol.">
        <title>Third-Generation Sequencing Reveals the Adaptive Role of the Epigenome in Three Deep-Sea Polychaetes.</title>
        <authorList>
            <person name="Perez M."/>
            <person name="Aroh O."/>
            <person name="Sun Y."/>
            <person name="Lan Y."/>
            <person name="Juniper S.K."/>
            <person name="Young C.R."/>
            <person name="Angers B."/>
            <person name="Qian P.Y."/>
        </authorList>
    </citation>
    <scope>NUCLEOTIDE SEQUENCE</scope>
    <source>
        <strain evidence="3">R07B-5</strain>
    </source>
</reference>
<proteinExistence type="predicted"/>
<dbReference type="EMBL" id="JAODUO010000643">
    <property type="protein sequence ID" value="KAK2176742.1"/>
    <property type="molecule type" value="Genomic_DNA"/>
</dbReference>
<keyword evidence="1" id="KW-0175">Coiled coil</keyword>
<dbReference type="PANTHER" id="PTHR45011">
    <property type="entry name" value="DAP3-BINDING CELL DEATH ENHANCER 1"/>
    <property type="match status" value="1"/>
</dbReference>
<evidence type="ECO:0000256" key="1">
    <source>
        <dbReference type="SAM" id="Coils"/>
    </source>
</evidence>
<dbReference type="InterPro" id="IPR006597">
    <property type="entry name" value="Sel1-like"/>
</dbReference>